<feature type="domain" description="Mannose-1-phosphate guanyltransferase C-terminal" evidence="3">
    <location>
        <begin position="71"/>
        <end position="188"/>
    </location>
</feature>
<evidence type="ECO:0000313" key="6">
    <source>
        <dbReference type="Proteomes" id="UP000577419"/>
    </source>
</evidence>
<dbReference type="Proteomes" id="UP000577419">
    <property type="component" value="Unassembled WGS sequence"/>
</dbReference>
<dbReference type="PANTHER" id="PTHR43584:SF8">
    <property type="entry name" value="N-ACETYLMURAMATE ALPHA-1-PHOSPHATE URIDYLYLTRANSFERASE"/>
    <property type="match status" value="1"/>
</dbReference>
<evidence type="ECO:0000256" key="2">
    <source>
        <dbReference type="ARBA" id="ARBA00023315"/>
    </source>
</evidence>
<dbReference type="Proteomes" id="UP000683213">
    <property type="component" value="Unassembled WGS sequence"/>
</dbReference>
<keyword evidence="2" id="KW-0012">Acyltransferase</keyword>
<dbReference type="CDD" id="cd05636">
    <property type="entry name" value="LbH_G1P_TT_C_like"/>
    <property type="match status" value="1"/>
</dbReference>
<dbReference type="EMBL" id="DUFG01000025">
    <property type="protein sequence ID" value="HIH08734.1"/>
    <property type="molecule type" value="Genomic_DNA"/>
</dbReference>
<dbReference type="InterPro" id="IPR050065">
    <property type="entry name" value="GlmU-like"/>
</dbReference>
<comment type="caution">
    <text evidence="4">The sequence shown here is derived from an EMBL/GenBank/DDBJ whole genome shotgun (WGS) entry which is preliminary data.</text>
</comment>
<name>A0A7J4IVC1_9ARCH</name>
<evidence type="ECO:0000313" key="5">
    <source>
        <dbReference type="EMBL" id="MBS3059020.1"/>
    </source>
</evidence>
<sequence length="199" mass="21526">MKQLQEFLVRLKKEIDAGKQFEFWNYLNESEKSMKSIGEKIAGTIEENVQIRGKIVLGKGSVLRSGSVLEGTVVVGENCRIGPNAYLRSGTIVADNCHVGISEVKNSIILSNSNVPHFNYVGDSILGENVNLGAGTKIANLRHDNANVKVLVNGRLVDSGRRKLGALIGSNTKTGINSSINCGAIVPNNSKIMPNEFFK</sequence>
<accession>A0A7J4IVC1</accession>
<dbReference type="GO" id="GO:0016779">
    <property type="term" value="F:nucleotidyltransferase activity"/>
    <property type="evidence" value="ECO:0007669"/>
    <property type="project" value="UniProtKB-ARBA"/>
</dbReference>
<keyword evidence="1" id="KW-0808">Transferase</keyword>
<dbReference type="GO" id="GO:0016746">
    <property type="term" value="F:acyltransferase activity"/>
    <property type="evidence" value="ECO:0007669"/>
    <property type="project" value="UniProtKB-KW"/>
</dbReference>
<dbReference type="InterPro" id="IPR056729">
    <property type="entry name" value="GMPPB_C"/>
</dbReference>
<evidence type="ECO:0000256" key="1">
    <source>
        <dbReference type="ARBA" id="ARBA00022679"/>
    </source>
</evidence>
<reference evidence="5" key="3">
    <citation type="submission" date="2021-05" db="EMBL/GenBank/DDBJ databases">
        <title>Protein family content uncovers lineage relationships and bacterial pathway maintenance mechanisms in DPANN archaea.</title>
        <authorList>
            <person name="Castelle C.J."/>
            <person name="Meheust R."/>
            <person name="Jaffe A.L."/>
            <person name="Seitz K."/>
            <person name="Gong X."/>
            <person name="Baker B.J."/>
            <person name="Banfield J.F."/>
        </authorList>
    </citation>
    <scope>NUCLEOTIDE SEQUENCE</scope>
    <source>
        <strain evidence="5">RIFCSPHIGHO2_01_FULL_GW2011_AR10_43_9</strain>
    </source>
</reference>
<gene>
    <name evidence="4" type="ORF">HA237_05200</name>
    <name evidence="5" type="ORF">J4224_01185</name>
</gene>
<proteinExistence type="predicted"/>
<dbReference type="PANTHER" id="PTHR43584">
    <property type="entry name" value="NUCLEOTIDYL TRANSFERASE"/>
    <property type="match status" value="1"/>
</dbReference>
<dbReference type="SUPFAM" id="SSF51161">
    <property type="entry name" value="Trimeric LpxA-like enzymes"/>
    <property type="match status" value="1"/>
</dbReference>
<reference evidence="5" key="2">
    <citation type="submission" date="2021-03" db="EMBL/GenBank/DDBJ databases">
        <authorList>
            <person name="Jaffe A."/>
        </authorList>
    </citation>
    <scope>NUCLEOTIDE SEQUENCE</scope>
    <source>
        <strain evidence="5">RIFCSPHIGHO2_01_FULL_GW2011_AR10_43_9</strain>
    </source>
</reference>
<protein>
    <recommendedName>
        <fullName evidence="3">Mannose-1-phosphate guanyltransferase C-terminal domain-containing protein</fullName>
    </recommendedName>
</protein>
<evidence type="ECO:0000313" key="4">
    <source>
        <dbReference type="EMBL" id="HIH08734.1"/>
    </source>
</evidence>
<dbReference type="EMBL" id="JAGVWF010000016">
    <property type="protein sequence ID" value="MBS3059020.1"/>
    <property type="molecule type" value="Genomic_DNA"/>
</dbReference>
<evidence type="ECO:0000259" key="3">
    <source>
        <dbReference type="Pfam" id="PF25087"/>
    </source>
</evidence>
<reference evidence="4" key="1">
    <citation type="journal article" date="2020" name="bioRxiv">
        <title>A rank-normalized archaeal taxonomy based on genome phylogeny resolves widespread incomplete and uneven classifications.</title>
        <authorList>
            <person name="Rinke C."/>
            <person name="Chuvochina M."/>
            <person name="Mussig A.J."/>
            <person name="Chaumeil P.-A."/>
            <person name="Waite D.W."/>
            <person name="Whitman W.B."/>
            <person name="Parks D.H."/>
            <person name="Hugenholtz P."/>
        </authorList>
    </citation>
    <scope>NUCLEOTIDE SEQUENCE</scope>
    <source>
        <strain evidence="4">UBA10011</strain>
    </source>
</reference>
<dbReference type="AlphaFoldDB" id="A0A7J4IVC1"/>
<organism evidence="4 6">
    <name type="scientific">Candidatus Iainarchaeum sp</name>
    <dbReference type="NCBI Taxonomy" id="3101447"/>
    <lineage>
        <taxon>Archaea</taxon>
        <taxon>Candidatus Iainarchaeota</taxon>
        <taxon>Candidatus Iainarchaeia</taxon>
        <taxon>Candidatus Iainarchaeales</taxon>
        <taxon>Candidatus Iainarchaeaceae</taxon>
        <taxon>Candidatus Iainarchaeum</taxon>
    </lineage>
</organism>
<dbReference type="Pfam" id="PF25087">
    <property type="entry name" value="GMPPB_C"/>
    <property type="match status" value="1"/>
</dbReference>
<dbReference type="Gene3D" id="2.160.10.10">
    <property type="entry name" value="Hexapeptide repeat proteins"/>
    <property type="match status" value="1"/>
</dbReference>
<dbReference type="InterPro" id="IPR011004">
    <property type="entry name" value="Trimer_LpxA-like_sf"/>
</dbReference>